<evidence type="ECO:0000313" key="3">
    <source>
        <dbReference type="EMBL" id="GET22221.1"/>
    </source>
</evidence>
<accession>A0A2P8C803</accession>
<dbReference type="Gene3D" id="3.40.640.10">
    <property type="entry name" value="Type I PLP-dependent aspartate aminotransferase-like (Major domain)"/>
    <property type="match status" value="1"/>
</dbReference>
<organism evidence="4 5">
    <name type="scientific">Prolixibacter denitrificans</name>
    <dbReference type="NCBI Taxonomy" id="1541063"/>
    <lineage>
        <taxon>Bacteria</taxon>
        <taxon>Pseudomonadati</taxon>
        <taxon>Bacteroidota</taxon>
        <taxon>Bacteroidia</taxon>
        <taxon>Marinilabiliales</taxon>
        <taxon>Prolixibacteraceae</taxon>
        <taxon>Prolixibacter</taxon>
    </lineage>
</organism>
<dbReference type="InterPro" id="IPR015424">
    <property type="entry name" value="PyrdxlP-dep_Trfase"/>
</dbReference>
<dbReference type="EMBL" id="BLAU01000001">
    <property type="protein sequence ID" value="GET22221.1"/>
    <property type="molecule type" value="Genomic_DNA"/>
</dbReference>
<dbReference type="GO" id="GO:0016829">
    <property type="term" value="F:lyase activity"/>
    <property type="evidence" value="ECO:0007669"/>
    <property type="project" value="UniProtKB-KW"/>
</dbReference>
<evidence type="ECO:0000313" key="5">
    <source>
        <dbReference type="Proteomes" id="UP000240621"/>
    </source>
</evidence>
<comment type="caution">
    <text evidence="4">The sequence shown here is derived from an EMBL/GenBank/DDBJ whole genome shotgun (WGS) entry which is preliminary data.</text>
</comment>
<reference evidence="3 6" key="2">
    <citation type="submission" date="2019-10" db="EMBL/GenBank/DDBJ databases">
        <title>Prolixibacter strains distinguished by the presence of nitrate reductase genes were adept at nitrate-dependent anaerobic corrosion of metallic iron and carbon steel.</title>
        <authorList>
            <person name="Iino T."/>
            <person name="Shono N."/>
            <person name="Ito K."/>
            <person name="Nakamura R."/>
            <person name="Sueoka K."/>
            <person name="Harayama S."/>
            <person name="Ohkuma M."/>
        </authorList>
    </citation>
    <scope>NUCLEOTIDE SEQUENCE [LARGE SCALE GENOMIC DNA]</scope>
    <source>
        <strain evidence="3 6">MIC1-1</strain>
    </source>
</reference>
<evidence type="ECO:0000313" key="6">
    <source>
        <dbReference type="Proteomes" id="UP000396862"/>
    </source>
</evidence>
<dbReference type="Gene3D" id="3.90.1150.10">
    <property type="entry name" value="Aspartate Aminotransferase, domain 1"/>
    <property type="match status" value="1"/>
</dbReference>
<reference evidence="4 5" key="1">
    <citation type="submission" date="2018-03" db="EMBL/GenBank/DDBJ databases">
        <title>Genomic Encyclopedia of Archaeal and Bacterial Type Strains, Phase II (KMG-II): from individual species to whole genera.</title>
        <authorList>
            <person name="Goeker M."/>
        </authorList>
    </citation>
    <scope>NUCLEOTIDE SEQUENCE [LARGE SCALE GENOMIC DNA]</scope>
    <source>
        <strain evidence="4 5">DSM 27267</strain>
    </source>
</reference>
<dbReference type="PANTHER" id="PTHR43586">
    <property type="entry name" value="CYSTEINE DESULFURASE"/>
    <property type="match status" value="1"/>
</dbReference>
<dbReference type="SUPFAM" id="SSF53383">
    <property type="entry name" value="PLP-dependent transferases"/>
    <property type="match status" value="1"/>
</dbReference>
<evidence type="ECO:0000256" key="1">
    <source>
        <dbReference type="ARBA" id="ARBA00022898"/>
    </source>
</evidence>
<dbReference type="InterPro" id="IPR015422">
    <property type="entry name" value="PyrdxlP-dep_Trfase_small"/>
</dbReference>
<dbReference type="Proteomes" id="UP000396862">
    <property type="component" value="Unassembled WGS sequence"/>
</dbReference>
<dbReference type="AlphaFoldDB" id="A0A2P8C803"/>
<evidence type="ECO:0000259" key="2">
    <source>
        <dbReference type="Pfam" id="PF00266"/>
    </source>
</evidence>
<name>A0A2P8C803_9BACT</name>
<sequence length="498" mass="56605">MTTTLTQPKTKLEEYFDSFRKNILGIDQTFESPYGEQPLVYADWIASGRLYRPIEEKLLDQFGPMVGNTHSEASETGCTMTQAYHLAHAIIKKHVHANADDVILTTGFGMTSGLAKLQRILGLKIPEKLMKFCDIPREDRPVVFLTHMEHHSNQTPWLESLADVVVLEPDENLMVNPQYLRTELQKYADRKVKIGSFSACSNVSGVITPFYELAQIMHEHDGYCFVDFAASAPYVDIDMHPKNEMQRLDAIFFSPHKFLGGPGSSGVLIFNKKLYKNRIPDHPGGGTVKWTNPWGEHTYVDDIEIREDGGTPGFMQAIRAAMCVRLKEQMGVDKIKARETELLKRAFKGFSKIDGVFILAQEARERLGVISFYVEGIHHNMVVRLLNDRFGIQVRGGCSCAGTYGHYLLHVDREMSHRITEKINSGDLSEKPGWVRLSLHPTMTNAELDYIMDSLEKVVANAHAWKEDYIYNRHTGEFDHKDGNGKCDMISRWFDLEI</sequence>
<dbReference type="Pfam" id="PF00266">
    <property type="entry name" value="Aminotran_5"/>
    <property type="match status" value="1"/>
</dbReference>
<protein>
    <submittedName>
        <fullName evidence="3 4">Selenocysteine lyase</fullName>
    </submittedName>
</protein>
<keyword evidence="1" id="KW-0663">Pyridoxal phosphate</keyword>
<dbReference type="InterPro" id="IPR000192">
    <property type="entry name" value="Aminotrans_V_dom"/>
</dbReference>
<dbReference type="EMBL" id="PYGC01000011">
    <property type="protein sequence ID" value="PSK81104.1"/>
    <property type="molecule type" value="Genomic_DNA"/>
</dbReference>
<evidence type="ECO:0000313" key="4">
    <source>
        <dbReference type="EMBL" id="PSK81104.1"/>
    </source>
</evidence>
<dbReference type="InterPro" id="IPR015421">
    <property type="entry name" value="PyrdxlP-dep_Trfase_major"/>
</dbReference>
<dbReference type="RefSeq" id="WP_106543420.1">
    <property type="nucleotide sequence ID" value="NZ_BLAU01000001.1"/>
</dbReference>
<dbReference type="OrthoDB" id="9804366at2"/>
<dbReference type="PANTHER" id="PTHR43586:SF8">
    <property type="entry name" value="CYSTEINE DESULFURASE 1, CHLOROPLASTIC"/>
    <property type="match status" value="1"/>
</dbReference>
<keyword evidence="4" id="KW-0456">Lyase</keyword>
<proteinExistence type="predicted"/>
<feature type="domain" description="Aminotransferase class V" evidence="2">
    <location>
        <begin position="40"/>
        <end position="450"/>
    </location>
</feature>
<dbReference type="Proteomes" id="UP000240621">
    <property type="component" value="Unassembled WGS sequence"/>
</dbReference>
<keyword evidence="6" id="KW-1185">Reference proteome</keyword>
<gene>
    <name evidence="4" type="ORF">CLV93_11181</name>
    <name evidence="3" type="ORF">JCM18694_24670</name>
</gene>